<dbReference type="Pfam" id="PF00059">
    <property type="entry name" value="Lectin_C"/>
    <property type="match status" value="1"/>
</dbReference>
<dbReference type="SUPFAM" id="SSF56436">
    <property type="entry name" value="C-type lectin-like"/>
    <property type="match status" value="1"/>
</dbReference>
<dbReference type="Gene3D" id="3.10.100.10">
    <property type="entry name" value="Mannose-Binding Protein A, subunit A"/>
    <property type="match status" value="1"/>
</dbReference>
<reference evidence="3" key="1">
    <citation type="journal article" date="2023" name="Science">
        <title>Genome structures resolve the early diversification of teleost fishes.</title>
        <authorList>
            <person name="Parey E."/>
            <person name="Louis A."/>
            <person name="Montfort J."/>
            <person name="Bouchez O."/>
            <person name="Roques C."/>
            <person name="Iampietro C."/>
            <person name="Lluch J."/>
            <person name="Castinel A."/>
            <person name="Donnadieu C."/>
            <person name="Desvignes T."/>
            <person name="Floi Bucao C."/>
            <person name="Jouanno E."/>
            <person name="Wen M."/>
            <person name="Mejri S."/>
            <person name="Dirks R."/>
            <person name="Jansen H."/>
            <person name="Henkel C."/>
            <person name="Chen W.J."/>
            <person name="Zahm M."/>
            <person name="Cabau C."/>
            <person name="Klopp C."/>
            <person name="Thompson A.W."/>
            <person name="Robinson-Rechavi M."/>
            <person name="Braasch I."/>
            <person name="Lecointre G."/>
            <person name="Bobe J."/>
            <person name="Postlethwait J.H."/>
            <person name="Berthelot C."/>
            <person name="Roest Crollius H."/>
            <person name="Guiguen Y."/>
        </authorList>
    </citation>
    <scope>NUCLEOTIDE SEQUENCE</scope>
    <source>
        <strain evidence="3">WJC10195</strain>
    </source>
</reference>
<accession>A0A9Q1ICT7</accession>
<feature type="domain" description="C-type lectin" evidence="2">
    <location>
        <begin position="20"/>
        <end position="138"/>
    </location>
</feature>
<protein>
    <recommendedName>
        <fullName evidence="2">C-type lectin domain-containing protein</fullName>
    </recommendedName>
</protein>
<evidence type="ECO:0000256" key="1">
    <source>
        <dbReference type="ARBA" id="ARBA00023157"/>
    </source>
</evidence>
<dbReference type="PANTHER" id="PTHR22803">
    <property type="entry name" value="MANNOSE, PHOSPHOLIPASE, LECTIN RECEPTOR RELATED"/>
    <property type="match status" value="1"/>
</dbReference>
<evidence type="ECO:0000259" key="2">
    <source>
        <dbReference type="PROSITE" id="PS50041"/>
    </source>
</evidence>
<dbReference type="EMBL" id="JAINUF010000019">
    <property type="protein sequence ID" value="KAJ8337078.1"/>
    <property type="molecule type" value="Genomic_DNA"/>
</dbReference>
<dbReference type="InterPro" id="IPR001304">
    <property type="entry name" value="C-type_lectin-like"/>
</dbReference>
<dbReference type="InterPro" id="IPR050111">
    <property type="entry name" value="C-type_lectin/snaclec_domain"/>
</dbReference>
<proteinExistence type="predicted"/>
<name>A0A9Q1ICT7_SYNKA</name>
<comment type="caution">
    <text evidence="3">The sequence shown here is derived from an EMBL/GenBank/DDBJ whole genome shotgun (WGS) entry which is preliminary data.</text>
</comment>
<dbReference type="InterPro" id="IPR018378">
    <property type="entry name" value="C-type_lectin_CS"/>
</dbReference>
<dbReference type="PROSITE" id="PS50041">
    <property type="entry name" value="C_TYPE_LECTIN_2"/>
    <property type="match status" value="1"/>
</dbReference>
<evidence type="ECO:0000313" key="4">
    <source>
        <dbReference type="Proteomes" id="UP001152622"/>
    </source>
</evidence>
<dbReference type="Proteomes" id="UP001152622">
    <property type="component" value="Chromosome 19"/>
</dbReference>
<organism evidence="3 4">
    <name type="scientific">Synaphobranchus kaupii</name>
    <name type="common">Kaup's arrowtooth eel</name>
    <dbReference type="NCBI Taxonomy" id="118154"/>
    <lineage>
        <taxon>Eukaryota</taxon>
        <taxon>Metazoa</taxon>
        <taxon>Chordata</taxon>
        <taxon>Craniata</taxon>
        <taxon>Vertebrata</taxon>
        <taxon>Euteleostomi</taxon>
        <taxon>Actinopterygii</taxon>
        <taxon>Neopterygii</taxon>
        <taxon>Teleostei</taxon>
        <taxon>Anguilliformes</taxon>
        <taxon>Synaphobranchidae</taxon>
        <taxon>Synaphobranchus</taxon>
    </lineage>
</organism>
<dbReference type="InterPro" id="IPR016187">
    <property type="entry name" value="CTDL_fold"/>
</dbReference>
<dbReference type="CDD" id="cd00037">
    <property type="entry name" value="CLECT"/>
    <property type="match status" value="1"/>
</dbReference>
<dbReference type="OrthoDB" id="418245at2759"/>
<evidence type="ECO:0000313" key="3">
    <source>
        <dbReference type="EMBL" id="KAJ8337078.1"/>
    </source>
</evidence>
<dbReference type="AlphaFoldDB" id="A0A9Q1ICT7"/>
<dbReference type="PROSITE" id="PS00615">
    <property type="entry name" value="C_TYPE_LECTIN_1"/>
    <property type="match status" value="1"/>
</dbReference>
<sequence length="141" mass="16013">MTFAETEFCQGPCPAGWTYHNRRCFQYVSEAASWLDAEIHCLHHGGNLASEGSEDDHAFLKELQSHNGDSAKPFWIGLSDVHKEGTWLWSDGNHVDFTKWNSGEPNNVNDEDCVHSNYGGQKDWNDVACTNSYPYICSLYY</sequence>
<dbReference type="SMART" id="SM00034">
    <property type="entry name" value="CLECT"/>
    <property type="match status" value="1"/>
</dbReference>
<keyword evidence="1" id="KW-1015">Disulfide bond</keyword>
<gene>
    <name evidence="3" type="ORF">SKAU_G00382980</name>
</gene>
<dbReference type="PRINTS" id="PR01504">
    <property type="entry name" value="PNCREATITSAP"/>
</dbReference>
<keyword evidence="4" id="KW-1185">Reference proteome</keyword>
<dbReference type="InterPro" id="IPR016186">
    <property type="entry name" value="C-type_lectin-like/link_sf"/>
</dbReference>